<dbReference type="Proteomes" id="UP000812966">
    <property type="component" value="Unassembled WGS sequence"/>
</dbReference>
<feature type="region of interest" description="Disordered" evidence="1">
    <location>
        <begin position="909"/>
        <end position="946"/>
    </location>
</feature>
<dbReference type="PANTHER" id="PTHR33266:SF1">
    <property type="entry name" value="F-BOX DOMAIN-CONTAINING PROTEIN"/>
    <property type="match status" value="1"/>
</dbReference>
<dbReference type="OrthoDB" id="107110at2759"/>
<evidence type="ECO:0000256" key="1">
    <source>
        <dbReference type="SAM" id="MobiDB-lite"/>
    </source>
</evidence>
<dbReference type="PANTHER" id="PTHR33266">
    <property type="entry name" value="CHROMOSOME 15, WHOLE GENOME SHOTGUN SEQUENCE"/>
    <property type="match status" value="1"/>
</dbReference>
<gene>
    <name evidence="2" type="ORF">FFLO_03831</name>
</gene>
<proteinExistence type="predicted"/>
<evidence type="ECO:0000313" key="2">
    <source>
        <dbReference type="EMBL" id="KAG7532089.1"/>
    </source>
</evidence>
<accession>A0A8K0JKK4</accession>
<dbReference type="AlphaFoldDB" id="A0A8K0JKK4"/>
<reference evidence="2" key="1">
    <citation type="submission" date="2020-04" db="EMBL/GenBank/DDBJ databases">
        <title>Analysis of mating type loci in Filobasidium floriforme.</title>
        <authorList>
            <person name="Nowrousian M."/>
        </authorList>
    </citation>
    <scope>NUCLEOTIDE SEQUENCE</scope>
    <source>
        <strain evidence="2">CBS 6242</strain>
    </source>
</reference>
<comment type="caution">
    <text evidence="2">The sequence shown here is derived from an EMBL/GenBank/DDBJ whole genome shotgun (WGS) entry which is preliminary data.</text>
</comment>
<evidence type="ECO:0000313" key="3">
    <source>
        <dbReference type="Proteomes" id="UP000812966"/>
    </source>
</evidence>
<protein>
    <submittedName>
        <fullName evidence="2">Uncharacterized protein</fullName>
    </submittedName>
</protein>
<dbReference type="EMBL" id="JABELV010000074">
    <property type="protein sequence ID" value="KAG7532089.1"/>
    <property type="molecule type" value="Genomic_DNA"/>
</dbReference>
<organism evidence="2 3">
    <name type="scientific">Filobasidium floriforme</name>
    <dbReference type="NCBI Taxonomy" id="5210"/>
    <lineage>
        <taxon>Eukaryota</taxon>
        <taxon>Fungi</taxon>
        <taxon>Dikarya</taxon>
        <taxon>Basidiomycota</taxon>
        <taxon>Agaricomycotina</taxon>
        <taxon>Tremellomycetes</taxon>
        <taxon>Filobasidiales</taxon>
        <taxon>Filobasidiaceae</taxon>
        <taxon>Filobasidium</taxon>
    </lineage>
</organism>
<sequence>MSSLKEWRVQIQDALDDFPPSIVESVRDHLEGLDETDRHGVGDMLKDLSATGTPPMFGQLFLVAMLSSVVERSWELSRLMKEHAQDIYDSSPLPGDDELRRIKDSTIEEVVYLYASGPSVRPKEMESLDQADCPITAFLLEASRRAAPPLDHVDWAFQDEFVGGVVDDLDDHLTEQRPYDHVPVFAVLQSSGTGKTRAVMQLCHKRLGLYTCIRHNPIMARGNSTSAELRKSAPSQDQEVYEHLVPERVRTRHRHRDADNDDDEGFENTGQALIAVASWLWAFATEFAGFIKEQNPELDDCWASFVQRTSAVLMNDITPGFRLRPESAGTKPLTRGRSPRDTLLRRIQQSASRQRLVLDDLSRSTGEELNRALAETLREPFEVLQDLIKDEYCFLAIDEAISMTKTRLTALRRLLFFYPIPKFRVLLLDTNHKVVELTDIEDPSSFGRTDLRTAPHKLILPPPFTAMPQDVFLLQQPQSRDYNQILTGEKTATFEDLHNNLSLMGRPLLNDPYYAWGLDLDGPGAFRRTTPLLFYRLTGYDLVLLSTSDLKKVPANVIIAAASQRLPLDFTGMKDTQSAMQSIKKQVSHHMRTIHSIETVGGEIQTGVPSEPLLSLAVAREFREEPDFWWSHVVNAVVNDMDTHRLHHSRNGEELARLLMSYAMDKSVKNAKPKVDGVKQKNASTFVKVTDFLQELLGPTEWSNDLLEWADTHWLNFTHYARLAERFTLDDVAPPTLLPQAWTRQAALLGTVDQQDVDCVIPVYFSATSPTGNFRPDQVDVIAVQVKNRLSQSVGDDKITKNRYTCFVRENADTGRIRGFNLYLDLTAESGATADMTPRGGSPCVLVKGAGPDQFPLLGNFSVEVVEKIAILVGQSRKKTKYPVGSPMDLLTADGALWIARAGMDPLLGTGQVNGKKRKHVDEDTDAPPELRLPDADVGKGKKPAR</sequence>
<name>A0A8K0JKK4_9TREE</name>
<keyword evidence="3" id="KW-1185">Reference proteome</keyword>
<feature type="region of interest" description="Disordered" evidence="1">
    <location>
        <begin position="245"/>
        <end position="266"/>
    </location>
</feature>